<sequence length="188" mass="19616">MSGVQCINASRIEQKSVCFYPSTASGKSEVVQHLVCNSNKGQFCCPTSVSGISYTCGAAYLKCKCIDPRQQMLRYQSYPDMEMSNMPGNGGIPYAQPYYGQPYANGAPPSYGQVVGAPMYQNSGMSAGTAGMLGVGAGMLGGMMIGNAMASHDHYGHHGIQPNMNAQPPAEVNGDAGFDAGGDIGGDF</sequence>
<evidence type="ECO:0000313" key="1">
    <source>
        <dbReference type="EMBL" id="EKX42709.1"/>
    </source>
</evidence>
<accession>L1J3K0</accession>
<organism evidence="1">
    <name type="scientific">Guillardia theta (strain CCMP2712)</name>
    <name type="common">Cryptophyte</name>
    <dbReference type="NCBI Taxonomy" id="905079"/>
    <lineage>
        <taxon>Eukaryota</taxon>
        <taxon>Cryptophyceae</taxon>
        <taxon>Pyrenomonadales</taxon>
        <taxon>Geminigeraceae</taxon>
        <taxon>Guillardia</taxon>
    </lineage>
</organism>
<reference evidence="1 3" key="1">
    <citation type="journal article" date="2012" name="Nature">
        <title>Algal genomes reveal evolutionary mosaicism and the fate of nucleomorphs.</title>
        <authorList>
            <consortium name="DOE Joint Genome Institute"/>
            <person name="Curtis B.A."/>
            <person name="Tanifuji G."/>
            <person name="Burki F."/>
            <person name="Gruber A."/>
            <person name="Irimia M."/>
            <person name="Maruyama S."/>
            <person name="Arias M.C."/>
            <person name="Ball S.G."/>
            <person name="Gile G.H."/>
            <person name="Hirakawa Y."/>
            <person name="Hopkins J.F."/>
            <person name="Kuo A."/>
            <person name="Rensing S.A."/>
            <person name="Schmutz J."/>
            <person name="Symeonidi A."/>
            <person name="Elias M."/>
            <person name="Eveleigh R.J."/>
            <person name="Herman E.K."/>
            <person name="Klute M.J."/>
            <person name="Nakayama T."/>
            <person name="Obornik M."/>
            <person name="Reyes-Prieto A."/>
            <person name="Armbrust E.V."/>
            <person name="Aves S.J."/>
            <person name="Beiko R.G."/>
            <person name="Coutinho P."/>
            <person name="Dacks J.B."/>
            <person name="Durnford D.G."/>
            <person name="Fast N.M."/>
            <person name="Green B.R."/>
            <person name="Grisdale C.J."/>
            <person name="Hempel F."/>
            <person name="Henrissat B."/>
            <person name="Hoppner M.P."/>
            <person name="Ishida K."/>
            <person name="Kim E."/>
            <person name="Koreny L."/>
            <person name="Kroth P.G."/>
            <person name="Liu Y."/>
            <person name="Malik S.B."/>
            <person name="Maier U.G."/>
            <person name="McRose D."/>
            <person name="Mock T."/>
            <person name="Neilson J.A."/>
            <person name="Onodera N.T."/>
            <person name="Poole A.M."/>
            <person name="Pritham E.J."/>
            <person name="Richards T.A."/>
            <person name="Rocap G."/>
            <person name="Roy S.W."/>
            <person name="Sarai C."/>
            <person name="Schaack S."/>
            <person name="Shirato S."/>
            <person name="Slamovits C.H."/>
            <person name="Spencer D.F."/>
            <person name="Suzuki S."/>
            <person name="Worden A.Z."/>
            <person name="Zauner S."/>
            <person name="Barry K."/>
            <person name="Bell C."/>
            <person name="Bharti A.K."/>
            <person name="Crow J.A."/>
            <person name="Grimwood J."/>
            <person name="Kramer R."/>
            <person name="Lindquist E."/>
            <person name="Lucas S."/>
            <person name="Salamov A."/>
            <person name="McFadden G.I."/>
            <person name="Lane C.E."/>
            <person name="Keeling P.J."/>
            <person name="Gray M.W."/>
            <person name="Grigoriev I.V."/>
            <person name="Archibald J.M."/>
        </authorList>
    </citation>
    <scope>NUCLEOTIDE SEQUENCE</scope>
    <source>
        <strain evidence="1 3">CCMP2712</strain>
    </source>
</reference>
<dbReference type="RefSeq" id="XP_005829689.1">
    <property type="nucleotide sequence ID" value="XM_005829632.1"/>
</dbReference>
<dbReference type="PaxDb" id="55529-EKX42709"/>
<reference evidence="3" key="2">
    <citation type="submission" date="2012-11" db="EMBL/GenBank/DDBJ databases">
        <authorList>
            <person name="Kuo A."/>
            <person name="Curtis B.A."/>
            <person name="Tanifuji G."/>
            <person name="Burki F."/>
            <person name="Gruber A."/>
            <person name="Irimia M."/>
            <person name="Maruyama S."/>
            <person name="Arias M.C."/>
            <person name="Ball S.G."/>
            <person name="Gile G.H."/>
            <person name="Hirakawa Y."/>
            <person name="Hopkins J.F."/>
            <person name="Rensing S.A."/>
            <person name="Schmutz J."/>
            <person name="Symeonidi A."/>
            <person name="Elias M."/>
            <person name="Eveleigh R.J."/>
            <person name="Herman E.K."/>
            <person name="Klute M.J."/>
            <person name="Nakayama T."/>
            <person name="Obornik M."/>
            <person name="Reyes-Prieto A."/>
            <person name="Armbrust E.V."/>
            <person name="Aves S.J."/>
            <person name="Beiko R.G."/>
            <person name="Coutinho P."/>
            <person name="Dacks J.B."/>
            <person name="Durnford D.G."/>
            <person name="Fast N.M."/>
            <person name="Green B.R."/>
            <person name="Grisdale C."/>
            <person name="Hempe F."/>
            <person name="Henrissat B."/>
            <person name="Hoppner M.P."/>
            <person name="Ishida K.-I."/>
            <person name="Kim E."/>
            <person name="Koreny L."/>
            <person name="Kroth P.G."/>
            <person name="Liu Y."/>
            <person name="Malik S.-B."/>
            <person name="Maier U.G."/>
            <person name="McRose D."/>
            <person name="Mock T."/>
            <person name="Neilson J.A."/>
            <person name="Onodera N.T."/>
            <person name="Poole A.M."/>
            <person name="Pritham E.J."/>
            <person name="Richards T.A."/>
            <person name="Rocap G."/>
            <person name="Roy S.W."/>
            <person name="Sarai C."/>
            <person name="Schaack S."/>
            <person name="Shirato S."/>
            <person name="Slamovits C.H."/>
            <person name="Spencer D.F."/>
            <person name="Suzuki S."/>
            <person name="Worden A.Z."/>
            <person name="Zauner S."/>
            <person name="Barry K."/>
            <person name="Bell C."/>
            <person name="Bharti A.K."/>
            <person name="Crow J.A."/>
            <person name="Grimwood J."/>
            <person name="Kramer R."/>
            <person name="Lindquist E."/>
            <person name="Lucas S."/>
            <person name="Salamov A."/>
            <person name="McFadden G.I."/>
            <person name="Lane C.E."/>
            <person name="Keeling P.J."/>
            <person name="Gray M.W."/>
            <person name="Grigoriev I.V."/>
            <person name="Archibald J.M."/>
        </authorList>
    </citation>
    <scope>NUCLEOTIDE SEQUENCE</scope>
    <source>
        <strain evidence="3">CCMP2712</strain>
    </source>
</reference>
<dbReference type="EnsemblProtists" id="EKX42709">
    <property type="protein sequence ID" value="EKX42709"/>
    <property type="gene ID" value="GUITHDRAFT_111381"/>
</dbReference>
<proteinExistence type="predicted"/>
<name>L1J3K0_GUITC</name>
<dbReference type="EMBL" id="JH993015">
    <property type="protein sequence ID" value="EKX42709.1"/>
    <property type="molecule type" value="Genomic_DNA"/>
</dbReference>
<evidence type="ECO:0000313" key="2">
    <source>
        <dbReference type="EnsemblProtists" id="EKX42709"/>
    </source>
</evidence>
<dbReference type="AlphaFoldDB" id="L1J3K0"/>
<dbReference type="GeneID" id="17299346"/>
<reference evidence="2" key="3">
    <citation type="submission" date="2015-06" db="UniProtKB">
        <authorList>
            <consortium name="EnsemblProtists"/>
        </authorList>
    </citation>
    <scope>IDENTIFICATION</scope>
</reference>
<evidence type="ECO:0000313" key="3">
    <source>
        <dbReference type="Proteomes" id="UP000011087"/>
    </source>
</evidence>
<dbReference type="KEGG" id="gtt:GUITHDRAFT_111381"/>
<dbReference type="HOGENOM" id="CLU_1443556_0_0_1"/>
<protein>
    <submittedName>
        <fullName evidence="1 2">Uncharacterized protein</fullName>
    </submittedName>
</protein>
<gene>
    <name evidence="1" type="ORF">GUITHDRAFT_111381</name>
</gene>
<keyword evidence="3" id="KW-1185">Reference proteome</keyword>
<dbReference type="Proteomes" id="UP000011087">
    <property type="component" value="Unassembled WGS sequence"/>
</dbReference>